<dbReference type="Proteomes" id="UP001549098">
    <property type="component" value="Unassembled WGS sequence"/>
</dbReference>
<dbReference type="SMART" id="SM00849">
    <property type="entry name" value="Lactamase_B"/>
    <property type="match status" value="1"/>
</dbReference>
<dbReference type="Gene3D" id="3.60.15.10">
    <property type="entry name" value="Ribonuclease Z/Hydroxyacylglutathione hydrolase-like"/>
    <property type="match status" value="1"/>
</dbReference>
<evidence type="ECO:0000256" key="5">
    <source>
        <dbReference type="ARBA" id="ARBA00022833"/>
    </source>
</evidence>
<evidence type="ECO:0000256" key="8">
    <source>
        <dbReference type="ARBA" id="ARBA00048505"/>
    </source>
</evidence>
<keyword evidence="5" id="KW-0862">Zinc</keyword>
<comment type="cofactor">
    <cofactor evidence="1">
        <name>Zn(2+)</name>
        <dbReference type="ChEBI" id="CHEBI:29105"/>
    </cofactor>
</comment>
<evidence type="ECO:0000256" key="4">
    <source>
        <dbReference type="ARBA" id="ARBA00022801"/>
    </source>
</evidence>
<dbReference type="InterPro" id="IPR051013">
    <property type="entry name" value="MBL_superfamily_lactonases"/>
</dbReference>
<dbReference type="InterPro" id="IPR036866">
    <property type="entry name" value="RibonucZ/Hydroxyglut_hydro"/>
</dbReference>
<evidence type="ECO:0000313" key="11">
    <source>
        <dbReference type="Proteomes" id="UP001549098"/>
    </source>
</evidence>
<protein>
    <submittedName>
        <fullName evidence="10">Glyoxylase-like metal-dependent hydrolase (Beta-lactamase superfamily II)</fullName>
    </submittedName>
</protein>
<keyword evidence="3" id="KW-0479">Metal-binding</keyword>
<evidence type="ECO:0000256" key="3">
    <source>
        <dbReference type="ARBA" id="ARBA00022723"/>
    </source>
</evidence>
<dbReference type="PANTHER" id="PTHR42978:SF2">
    <property type="entry name" value="102 KBASES UNSTABLE REGION: FROM 1 TO 119443"/>
    <property type="match status" value="1"/>
</dbReference>
<dbReference type="Pfam" id="PF00753">
    <property type="entry name" value="Lactamase_B"/>
    <property type="match status" value="1"/>
</dbReference>
<evidence type="ECO:0000256" key="7">
    <source>
        <dbReference type="ARBA" id="ARBA00034301"/>
    </source>
</evidence>
<keyword evidence="4" id="KW-0378">Hydrolase</keyword>
<proteinExistence type="inferred from homology"/>
<organism evidence="10 11">
    <name type="scientific">Paenibacillus favisporus</name>
    <dbReference type="NCBI Taxonomy" id="221028"/>
    <lineage>
        <taxon>Bacteria</taxon>
        <taxon>Bacillati</taxon>
        <taxon>Bacillota</taxon>
        <taxon>Bacilli</taxon>
        <taxon>Bacillales</taxon>
        <taxon>Paenibacillaceae</taxon>
        <taxon>Paenibacillus</taxon>
    </lineage>
</organism>
<reference evidence="10 11" key="1">
    <citation type="submission" date="2024-06" db="EMBL/GenBank/DDBJ databases">
        <title>Genomic Encyclopedia of Type Strains, Phase IV (KMG-IV): sequencing the most valuable type-strain genomes for metagenomic binning, comparative biology and taxonomic classification.</title>
        <authorList>
            <person name="Goeker M."/>
        </authorList>
    </citation>
    <scope>NUCLEOTIDE SEQUENCE [LARGE SCALE GENOMIC DNA]</scope>
    <source>
        <strain evidence="10 11">DSM 17253</strain>
    </source>
</reference>
<sequence length="266" mass="29818">MMNDFVKVEVLHTGRLKYDRSLAFKQLDSIPPVNQRGESFQSEVPLSSYLIEHPSGRRVVVDAGWHEDIRTRPEQHLGSDLWQFIEYDLPAGSSVREQLQARGLTPKDIELVVISHLDVDHISGLGLLKGAGRFLVSQPEWEFAAVSQEAWHREVPVTPFALEPIPYGPYQSGLDVFGDGLLYLVHTPGHTPGHLSILAKVEKGWLLLASDAGYAERSWQEMILPGITSDPDQAMKSLQWVRDFAGREDCVAALAHHEAKPIPMRF</sequence>
<comment type="catalytic activity">
    <reaction evidence="8">
        <text>3',5'-cyclic UMP + H2O = UMP + H(+)</text>
        <dbReference type="Rhea" id="RHEA:70575"/>
        <dbReference type="ChEBI" id="CHEBI:15377"/>
        <dbReference type="ChEBI" id="CHEBI:15378"/>
        <dbReference type="ChEBI" id="CHEBI:57865"/>
        <dbReference type="ChEBI" id="CHEBI:184387"/>
    </reaction>
    <physiologicalReaction direction="left-to-right" evidence="8">
        <dbReference type="Rhea" id="RHEA:70576"/>
    </physiologicalReaction>
</comment>
<gene>
    <name evidence="10" type="ORF">ABID47_004024</name>
</gene>
<feature type="domain" description="Metallo-beta-lactamase" evidence="9">
    <location>
        <begin position="45"/>
        <end position="256"/>
    </location>
</feature>
<accession>A0ABV2F6J5</accession>
<evidence type="ECO:0000256" key="2">
    <source>
        <dbReference type="ARBA" id="ARBA00007749"/>
    </source>
</evidence>
<dbReference type="RefSeq" id="WP_354499338.1">
    <property type="nucleotide sequence ID" value="NZ_JBEPLV010000004.1"/>
</dbReference>
<name>A0ABV2F6J5_9BACL</name>
<evidence type="ECO:0000256" key="1">
    <source>
        <dbReference type="ARBA" id="ARBA00001947"/>
    </source>
</evidence>
<comment type="function">
    <text evidence="7">Counteracts the endogenous Pycsar antiviral defense system. Phosphodiesterase that enables metal-dependent hydrolysis of host cyclic nucleotide Pycsar defense signals such as cCMP and cUMP.</text>
</comment>
<keyword evidence="11" id="KW-1185">Reference proteome</keyword>
<comment type="caution">
    <text evidence="10">The sequence shown here is derived from an EMBL/GenBank/DDBJ whole genome shotgun (WGS) entry which is preliminary data.</text>
</comment>
<dbReference type="SUPFAM" id="SSF56281">
    <property type="entry name" value="Metallo-hydrolase/oxidoreductase"/>
    <property type="match status" value="1"/>
</dbReference>
<evidence type="ECO:0000313" key="10">
    <source>
        <dbReference type="EMBL" id="MET3547408.1"/>
    </source>
</evidence>
<comment type="catalytic activity">
    <reaction evidence="6">
        <text>3',5'-cyclic CMP + H2O = CMP + H(+)</text>
        <dbReference type="Rhea" id="RHEA:72675"/>
        <dbReference type="ChEBI" id="CHEBI:15377"/>
        <dbReference type="ChEBI" id="CHEBI:15378"/>
        <dbReference type="ChEBI" id="CHEBI:58003"/>
        <dbReference type="ChEBI" id="CHEBI:60377"/>
    </reaction>
    <physiologicalReaction direction="left-to-right" evidence="6">
        <dbReference type="Rhea" id="RHEA:72676"/>
    </physiologicalReaction>
</comment>
<evidence type="ECO:0000256" key="6">
    <source>
        <dbReference type="ARBA" id="ARBA00034221"/>
    </source>
</evidence>
<comment type="similarity">
    <text evidence="2">Belongs to the metallo-beta-lactamase superfamily.</text>
</comment>
<dbReference type="PANTHER" id="PTHR42978">
    <property type="entry name" value="QUORUM-QUENCHING LACTONASE YTNP-RELATED-RELATED"/>
    <property type="match status" value="1"/>
</dbReference>
<dbReference type="EMBL" id="JBEPLV010000004">
    <property type="protein sequence ID" value="MET3547408.1"/>
    <property type="molecule type" value="Genomic_DNA"/>
</dbReference>
<dbReference type="CDD" id="cd07729">
    <property type="entry name" value="AHL_lactonase_MBL-fold"/>
    <property type="match status" value="1"/>
</dbReference>
<evidence type="ECO:0000259" key="9">
    <source>
        <dbReference type="SMART" id="SM00849"/>
    </source>
</evidence>
<dbReference type="InterPro" id="IPR001279">
    <property type="entry name" value="Metallo-B-lactamas"/>
</dbReference>